<reference evidence="1 2" key="1">
    <citation type="submission" date="2014-03" db="EMBL/GenBank/DDBJ databases">
        <title>Genomics of Bifidobacteria.</title>
        <authorList>
            <person name="Ventura M."/>
            <person name="Milani C."/>
            <person name="Lugli G.A."/>
        </authorList>
    </citation>
    <scope>NUCLEOTIDE SEQUENCE [LARGE SCALE GENOMIC DNA]</scope>
    <source>
        <strain evidence="1 2">LMG 10738</strain>
    </source>
</reference>
<dbReference type="EMBL" id="JGYV01000001">
    <property type="protein sequence ID" value="KFI66040.1"/>
    <property type="molecule type" value="Genomic_DNA"/>
</dbReference>
<dbReference type="AlphaFoldDB" id="A0A087B4U0"/>
<dbReference type="Proteomes" id="UP000029067">
    <property type="component" value="Unassembled WGS sequence"/>
</dbReference>
<keyword evidence="2" id="KW-1185">Reference proteome</keyword>
<proteinExistence type="predicted"/>
<sequence>MFDPSDDKYWAMGSQLNWWDHTLGYRPAWLTDPTQARQRLQRRLPLVLRALALIHEHRTVETSQLHALDPQLPANPRALIYMDMASMGLVDVGYPLSITGRASSTPGYTPFTAWRLPIHTTIEPVLDQLGCTPMQTAAIGPGPLRGARQYDRHNLMCATLSITARHHGWRTVGELYGRFSLLTGDPLAGHGGPDVTLIGEHLRVCVELTASANFSLASKFRRWDRMLEYGACADTHVVWVNAARTDSLLTQLEGLCRERARHHAADWRVWRDRLETVDGFTPSPGVPRRADDGWARGELARMVSAFGLDGLDGWRIPAMLDPGVLYD</sequence>
<gene>
    <name evidence="1" type="ORF">BCUN_0540</name>
</gene>
<accession>A0A087B4U0</accession>
<evidence type="ECO:0000313" key="2">
    <source>
        <dbReference type="Proteomes" id="UP000029067"/>
    </source>
</evidence>
<organism evidence="1 2">
    <name type="scientific">Bifidobacterium cuniculi</name>
    <dbReference type="NCBI Taxonomy" id="1688"/>
    <lineage>
        <taxon>Bacteria</taxon>
        <taxon>Bacillati</taxon>
        <taxon>Actinomycetota</taxon>
        <taxon>Actinomycetes</taxon>
        <taxon>Bifidobacteriales</taxon>
        <taxon>Bifidobacteriaceae</taxon>
        <taxon>Bifidobacterium</taxon>
    </lineage>
</organism>
<dbReference type="RefSeq" id="WP_033518357.1">
    <property type="nucleotide sequence ID" value="NZ_JGYV01000001.1"/>
</dbReference>
<name>A0A087B4U0_9BIFI</name>
<dbReference type="OrthoDB" id="3243382at2"/>
<evidence type="ECO:0000313" key="1">
    <source>
        <dbReference type="EMBL" id="KFI66040.1"/>
    </source>
</evidence>
<comment type="caution">
    <text evidence="1">The sequence shown here is derived from an EMBL/GenBank/DDBJ whole genome shotgun (WGS) entry which is preliminary data.</text>
</comment>
<protein>
    <submittedName>
        <fullName evidence="1">Uncharacterized protein</fullName>
    </submittedName>
</protein>